<comment type="caution">
    <text evidence="1">The sequence shown here is derived from an EMBL/GenBank/DDBJ whole genome shotgun (WGS) entry which is preliminary data.</text>
</comment>
<proteinExistence type="predicted"/>
<gene>
    <name evidence="1" type="ORF">JEQ07_24065</name>
</gene>
<evidence type="ECO:0000313" key="1">
    <source>
        <dbReference type="EMBL" id="MBI6183458.1"/>
    </source>
</evidence>
<dbReference type="RefSeq" id="WP_198642649.1">
    <property type="nucleotide sequence ID" value="NZ_JAEHSL010000036.1"/>
</dbReference>
<sequence>MDAVKIHAKIYAGRGKAALRLGLLYDVMRPVMAADPFTQKVTRLNAAFNNTDNKYLKANHPGDPLWYGDLDGRQTQPGDYLVGANSTYFIAAQQQLLPIICVECNRTVRMTRPVVPVPESDVDNVSVLSYSGLCQSADESVDVLGTSPHGGLPAVGWPASVLFGKGKLRNATALKAGTPEQLGWQIMLPVSVPIVFHPGDVLVDDLGNMFSVSGAELSDTGWRIQAIEVHA</sequence>
<accession>A0ABS0TYK8</accession>
<protein>
    <submittedName>
        <fullName evidence="1">Uncharacterized protein</fullName>
    </submittedName>
</protein>
<reference evidence="1 2" key="1">
    <citation type="submission" date="2020-12" db="EMBL/GenBank/DDBJ databases">
        <title>Enhanced detection system for hospital associated transmission using whole genome sequencing surveillance.</title>
        <authorList>
            <person name="Harrison L.H."/>
            <person name="Van Tyne D."/>
            <person name="Marsh J.W."/>
            <person name="Griffith M.P."/>
            <person name="Snyder D.J."/>
            <person name="Cooper V.S."/>
            <person name="Mustapha M."/>
        </authorList>
    </citation>
    <scope>NUCLEOTIDE SEQUENCE [LARGE SCALE GENOMIC DNA]</scope>
    <source>
        <strain evidence="1 2">SER00238</strain>
    </source>
</reference>
<dbReference type="EMBL" id="JAEHSL010000036">
    <property type="protein sequence ID" value="MBI6183458.1"/>
    <property type="molecule type" value="Genomic_DNA"/>
</dbReference>
<evidence type="ECO:0000313" key="2">
    <source>
        <dbReference type="Proteomes" id="UP000639004"/>
    </source>
</evidence>
<organism evidence="1 2">
    <name type="scientific">Serratia proteamaculans</name>
    <dbReference type="NCBI Taxonomy" id="28151"/>
    <lineage>
        <taxon>Bacteria</taxon>
        <taxon>Pseudomonadati</taxon>
        <taxon>Pseudomonadota</taxon>
        <taxon>Gammaproteobacteria</taxon>
        <taxon>Enterobacterales</taxon>
        <taxon>Yersiniaceae</taxon>
        <taxon>Serratia</taxon>
    </lineage>
</organism>
<dbReference type="Proteomes" id="UP000639004">
    <property type="component" value="Unassembled WGS sequence"/>
</dbReference>
<keyword evidence="2" id="KW-1185">Reference proteome</keyword>
<name>A0ABS0TYK8_SERPR</name>